<dbReference type="AlphaFoldDB" id="A0A4S8LUI1"/>
<proteinExistence type="predicted"/>
<feature type="compositionally biased region" description="Basic and acidic residues" evidence="1">
    <location>
        <begin position="386"/>
        <end position="400"/>
    </location>
</feature>
<accession>A0A4S8LUI1</accession>
<protein>
    <submittedName>
        <fullName evidence="2">Uncharacterized protein</fullName>
    </submittedName>
</protein>
<evidence type="ECO:0000313" key="2">
    <source>
        <dbReference type="EMBL" id="THU92971.1"/>
    </source>
</evidence>
<organism evidence="2 3">
    <name type="scientific">Dendrothele bispora (strain CBS 962.96)</name>
    <dbReference type="NCBI Taxonomy" id="1314807"/>
    <lineage>
        <taxon>Eukaryota</taxon>
        <taxon>Fungi</taxon>
        <taxon>Dikarya</taxon>
        <taxon>Basidiomycota</taxon>
        <taxon>Agaricomycotina</taxon>
        <taxon>Agaricomycetes</taxon>
        <taxon>Agaricomycetidae</taxon>
        <taxon>Agaricales</taxon>
        <taxon>Agaricales incertae sedis</taxon>
        <taxon>Dendrothele</taxon>
    </lineage>
</organism>
<dbReference type="Proteomes" id="UP000297245">
    <property type="component" value="Unassembled WGS sequence"/>
</dbReference>
<keyword evidence="3" id="KW-1185">Reference proteome</keyword>
<name>A0A4S8LUI1_DENBC</name>
<feature type="compositionally biased region" description="Basic and acidic residues" evidence="1">
    <location>
        <begin position="409"/>
        <end position="427"/>
    </location>
</feature>
<gene>
    <name evidence="2" type="ORF">K435DRAFT_861960</name>
</gene>
<reference evidence="2 3" key="1">
    <citation type="journal article" date="2019" name="Nat. Ecol. Evol.">
        <title>Megaphylogeny resolves global patterns of mushroom evolution.</title>
        <authorList>
            <person name="Varga T."/>
            <person name="Krizsan K."/>
            <person name="Foldi C."/>
            <person name="Dima B."/>
            <person name="Sanchez-Garcia M."/>
            <person name="Sanchez-Ramirez S."/>
            <person name="Szollosi G.J."/>
            <person name="Szarkandi J.G."/>
            <person name="Papp V."/>
            <person name="Albert L."/>
            <person name="Andreopoulos W."/>
            <person name="Angelini C."/>
            <person name="Antonin V."/>
            <person name="Barry K.W."/>
            <person name="Bougher N.L."/>
            <person name="Buchanan P."/>
            <person name="Buyck B."/>
            <person name="Bense V."/>
            <person name="Catcheside P."/>
            <person name="Chovatia M."/>
            <person name="Cooper J."/>
            <person name="Damon W."/>
            <person name="Desjardin D."/>
            <person name="Finy P."/>
            <person name="Geml J."/>
            <person name="Haridas S."/>
            <person name="Hughes K."/>
            <person name="Justo A."/>
            <person name="Karasinski D."/>
            <person name="Kautmanova I."/>
            <person name="Kiss B."/>
            <person name="Kocsube S."/>
            <person name="Kotiranta H."/>
            <person name="LaButti K.M."/>
            <person name="Lechner B.E."/>
            <person name="Liimatainen K."/>
            <person name="Lipzen A."/>
            <person name="Lukacs Z."/>
            <person name="Mihaltcheva S."/>
            <person name="Morgado L.N."/>
            <person name="Niskanen T."/>
            <person name="Noordeloos M.E."/>
            <person name="Ohm R.A."/>
            <person name="Ortiz-Santana B."/>
            <person name="Ovrebo C."/>
            <person name="Racz N."/>
            <person name="Riley R."/>
            <person name="Savchenko A."/>
            <person name="Shiryaev A."/>
            <person name="Soop K."/>
            <person name="Spirin V."/>
            <person name="Szebenyi C."/>
            <person name="Tomsovsky M."/>
            <person name="Tulloss R.E."/>
            <person name="Uehling J."/>
            <person name="Grigoriev I.V."/>
            <person name="Vagvolgyi C."/>
            <person name="Papp T."/>
            <person name="Martin F.M."/>
            <person name="Miettinen O."/>
            <person name="Hibbett D.S."/>
            <person name="Nagy L.G."/>
        </authorList>
    </citation>
    <scope>NUCLEOTIDE SEQUENCE [LARGE SCALE GENOMIC DNA]</scope>
    <source>
        <strain evidence="2 3">CBS 962.96</strain>
    </source>
</reference>
<sequence>MVLKTLSRTSSKTNKSPRHPYLIVTATDTGTRNSKSTSVSKRVKVVSLQLPTEILDKVIKIVLEDAGDSLSTRFDAIWSFTRSSHKFRQIALRIFLRVLDFKDQEACWYDICCMMRNESRRTGGHGGFAFVRSLTTASRSMILDPCSLGHFINLNRLTIDLAKQGLGTQHDFFKSVFCDLLNSPMLNLKELSLESVPCIDSSLLRLISRCFPCLTNLGIAVTDRLVPESYDCPCYFCLDDILSITFHSPIPVMFSTIEELAQVYSNALFPLSATLRNLHLGIYLSDEDLLYNHCAHDTRNFGIFNGPMTVCDACDQLVGRDVRDRERLASKIMAQSLRSLENVTWSSLFTSVHSEDREGTQEGTQDFGDKVLRPARTRSASSQDQQDQKDKSQESSDKTGEPSTSLSMDKSDRTSYRVSRTGKEVSVHRAFNGD</sequence>
<evidence type="ECO:0000256" key="1">
    <source>
        <dbReference type="SAM" id="MobiDB-lite"/>
    </source>
</evidence>
<feature type="region of interest" description="Disordered" evidence="1">
    <location>
        <begin position="354"/>
        <end position="434"/>
    </location>
</feature>
<dbReference type="OrthoDB" id="3159295at2759"/>
<dbReference type="EMBL" id="ML179262">
    <property type="protein sequence ID" value="THU92971.1"/>
    <property type="molecule type" value="Genomic_DNA"/>
</dbReference>
<evidence type="ECO:0000313" key="3">
    <source>
        <dbReference type="Proteomes" id="UP000297245"/>
    </source>
</evidence>